<dbReference type="CDD" id="cd06533">
    <property type="entry name" value="Glyco_transf_WecG_TagA"/>
    <property type="match status" value="1"/>
</dbReference>
<name>A0A7W8LPT2_9DEIO</name>
<dbReference type="AlphaFoldDB" id="A0A7W8LPT2"/>
<keyword evidence="2" id="KW-0808">Transferase</keyword>
<proteinExistence type="predicted"/>
<dbReference type="NCBIfam" id="TIGR00696">
    <property type="entry name" value="wecG_tagA_cpsF"/>
    <property type="match status" value="1"/>
</dbReference>
<evidence type="ECO:0000256" key="1">
    <source>
        <dbReference type="ARBA" id="ARBA00022676"/>
    </source>
</evidence>
<accession>A0A7W8LPT2</accession>
<dbReference type="GO" id="GO:0016758">
    <property type="term" value="F:hexosyltransferase activity"/>
    <property type="evidence" value="ECO:0007669"/>
    <property type="project" value="TreeGrafter"/>
</dbReference>
<dbReference type="Proteomes" id="UP000525389">
    <property type="component" value="Unassembled WGS sequence"/>
</dbReference>
<evidence type="ECO:0000313" key="4">
    <source>
        <dbReference type="Proteomes" id="UP000525389"/>
    </source>
</evidence>
<dbReference type="PANTHER" id="PTHR34136">
    <property type="match status" value="1"/>
</dbReference>
<dbReference type="InterPro" id="IPR004629">
    <property type="entry name" value="WecG_TagA_CpsF"/>
</dbReference>
<dbReference type="Pfam" id="PF03808">
    <property type="entry name" value="Glyco_tran_WecG"/>
    <property type="match status" value="1"/>
</dbReference>
<keyword evidence="4" id="KW-1185">Reference proteome</keyword>
<keyword evidence="1" id="KW-0328">Glycosyltransferase</keyword>
<dbReference type="EMBL" id="JACHFN010000004">
    <property type="protein sequence ID" value="MBB5233870.1"/>
    <property type="molecule type" value="Genomic_DNA"/>
</dbReference>
<organism evidence="3 4">
    <name type="scientific">Deinococcus budaensis</name>
    <dbReference type="NCBI Taxonomy" id="1665626"/>
    <lineage>
        <taxon>Bacteria</taxon>
        <taxon>Thermotogati</taxon>
        <taxon>Deinococcota</taxon>
        <taxon>Deinococci</taxon>
        <taxon>Deinococcales</taxon>
        <taxon>Deinococcaceae</taxon>
        <taxon>Deinococcus</taxon>
    </lineage>
</organism>
<comment type="caution">
    <text evidence="3">The sequence shown here is derived from an EMBL/GenBank/DDBJ whole genome shotgun (WGS) entry which is preliminary data.</text>
</comment>
<sequence length="272" mass="30684">MIQRGINGGKHAVLGVNVHAVDYDYAVHAIMEAARQQRPFAVSALAVHGVMTGFQDPEHARRLNGLDLVVPDGQPVRWALGWLYGQKLPDRVYGPELTLRTAEALAKEGLSVYLYGSQPPVLARFAADLQRRFPGLRIAGMEASKFRRTTLPEREEIAARIRESGADAVFVGLGCPRQEVWAFEYRDLLSRPILAVGAAFDFHAGTLAQAPRFMQDRGLEWLFRLSQEPGRLWRRYVLLNPLFLANLLLQYTRLRSFHARLPDGTERHELYG</sequence>
<gene>
    <name evidence="3" type="ORF">HNQ09_001308</name>
</gene>
<dbReference type="RefSeq" id="WP_343057635.1">
    <property type="nucleotide sequence ID" value="NZ_JACHFN010000004.1"/>
</dbReference>
<protein>
    <submittedName>
        <fullName evidence="3">Exopolysaccharide biosynthesis WecB/TagA/CpsF family protein</fullName>
    </submittedName>
</protein>
<evidence type="ECO:0000256" key="2">
    <source>
        <dbReference type="ARBA" id="ARBA00022679"/>
    </source>
</evidence>
<dbReference type="PANTHER" id="PTHR34136:SF1">
    <property type="entry name" value="UDP-N-ACETYL-D-MANNOSAMINURONIC ACID TRANSFERASE"/>
    <property type="match status" value="1"/>
</dbReference>
<reference evidence="3 4" key="1">
    <citation type="submission" date="2020-08" db="EMBL/GenBank/DDBJ databases">
        <title>Genomic Encyclopedia of Type Strains, Phase IV (KMG-IV): sequencing the most valuable type-strain genomes for metagenomic binning, comparative biology and taxonomic classification.</title>
        <authorList>
            <person name="Goeker M."/>
        </authorList>
    </citation>
    <scope>NUCLEOTIDE SEQUENCE [LARGE SCALE GENOMIC DNA]</scope>
    <source>
        <strain evidence="3 4">DSM 101791</strain>
    </source>
</reference>
<evidence type="ECO:0000313" key="3">
    <source>
        <dbReference type="EMBL" id="MBB5233870.1"/>
    </source>
</evidence>